<protein>
    <recommendedName>
        <fullName evidence="1">Integrase catalytic domain-containing protein</fullName>
    </recommendedName>
</protein>
<keyword evidence="3" id="KW-1185">Reference proteome</keyword>
<dbReference type="PANTHER" id="PTHR37984:SF5">
    <property type="entry name" value="PROTEIN NYNRIN-LIKE"/>
    <property type="match status" value="1"/>
</dbReference>
<dbReference type="PROSITE" id="PS50994">
    <property type="entry name" value="INTEGRASE"/>
    <property type="match status" value="1"/>
</dbReference>
<organism evidence="2 3">
    <name type="scientific">Phoxinus phoxinus</name>
    <name type="common">Eurasian minnow</name>
    <dbReference type="NCBI Taxonomy" id="58324"/>
    <lineage>
        <taxon>Eukaryota</taxon>
        <taxon>Metazoa</taxon>
        <taxon>Chordata</taxon>
        <taxon>Craniata</taxon>
        <taxon>Vertebrata</taxon>
        <taxon>Euteleostomi</taxon>
        <taxon>Actinopterygii</taxon>
        <taxon>Neopterygii</taxon>
        <taxon>Teleostei</taxon>
        <taxon>Ostariophysi</taxon>
        <taxon>Cypriniformes</taxon>
        <taxon>Leuciscidae</taxon>
        <taxon>Phoxininae</taxon>
        <taxon>Phoxinus</taxon>
    </lineage>
</organism>
<dbReference type="InterPro" id="IPR036397">
    <property type="entry name" value="RNaseH_sf"/>
</dbReference>
<dbReference type="SUPFAM" id="SSF53098">
    <property type="entry name" value="Ribonuclease H-like"/>
    <property type="match status" value="1"/>
</dbReference>
<name>A0AAN9CHV9_9TELE</name>
<dbReference type="Gene3D" id="3.30.420.10">
    <property type="entry name" value="Ribonuclease H-like superfamily/Ribonuclease H"/>
    <property type="match status" value="1"/>
</dbReference>
<dbReference type="GO" id="GO:0015074">
    <property type="term" value="P:DNA integration"/>
    <property type="evidence" value="ECO:0007669"/>
    <property type="project" value="InterPro"/>
</dbReference>
<gene>
    <name evidence="2" type="ORF">R3I93_017712</name>
</gene>
<dbReference type="PANTHER" id="PTHR37984">
    <property type="entry name" value="PROTEIN CBG26694"/>
    <property type="match status" value="1"/>
</dbReference>
<evidence type="ECO:0000313" key="2">
    <source>
        <dbReference type="EMBL" id="KAK7134384.1"/>
    </source>
</evidence>
<dbReference type="GO" id="GO:0003676">
    <property type="term" value="F:nucleic acid binding"/>
    <property type="evidence" value="ECO:0007669"/>
    <property type="project" value="InterPro"/>
</dbReference>
<evidence type="ECO:0000259" key="1">
    <source>
        <dbReference type="PROSITE" id="PS50994"/>
    </source>
</evidence>
<dbReference type="Gene3D" id="3.40.395.10">
    <property type="entry name" value="Adenoviral Proteinase, Chain A"/>
    <property type="match status" value="1"/>
</dbReference>
<dbReference type="InterPro" id="IPR050951">
    <property type="entry name" value="Retrovirus_Pol_polyprotein"/>
</dbReference>
<dbReference type="InterPro" id="IPR012337">
    <property type="entry name" value="RNaseH-like_sf"/>
</dbReference>
<feature type="domain" description="Integrase catalytic" evidence="1">
    <location>
        <begin position="1"/>
        <end position="74"/>
    </location>
</feature>
<accession>A0AAN9CHV9</accession>
<dbReference type="SUPFAM" id="SSF54001">
    <property type="entry name" value="Cysteine proteinases"/>
    <property type="match status" value="1"/>
</dbReference>
<dbReference type="InterPro" id="IPR001584">
    <property type="entry name" value="Integrase_cat-core"/>
</dbReference>
<dbReference type="Proteomes" id="UP001364617">
    <property type="component" value="Unassembled WGS sequence"/>
</dbReference>
<dbReference type="EMBL" id="JAYKXH010000019">
    <property type="protein sequence ID" value="KAK7134384.1"/>
    <property type="molecule type" value="Genomic_DNA"/>
</dbReference>
<dbReference type="AlphaFoldDB" id="A0AAN9CHV9"/>
<reference evidence="2 3" key="1">
    <citation type="submission" date="2024-02" db="EMBL/GenBank/DDBJ databases">
        <title>Chromosome-level genome assembly of the Eurasian Minnow (Phoxinus phoxinus).</title>
        <authorList>
            <person name="Oriowo T.O."/>
            <person name="Martin S."/>
            <person name="Stange M."/>
            <person name="Chrysostomakis Y."/>
            <person name="Brown T."/>
            <person name="Winkler S."/>
            <person name="Kukowka S."/>
            <person name="Myers E.W."/>
            <person name="Bohne A."/>
        </authorList>
    </citation>
    <scope>NUCLEOTIDE SEQUENCE [LARGE SCALE GENOMIC DNA]</scope>
    <source>
        <strain evidence="2">ZFMK-TIS-60720</strain>
        <tissue evidence="2">Whole Organism</tissue>
    </source>
</reference>
<comment type="caution">
    <text evidence="2">The sequence shown here is derived from an EMBL/GenBank/DDBJ whole genome shotgun (WGS) entry which is preliminary data.</text>
</comment>
<sequence>MVLGVKQCVTSAYHPQSNGQDERTNQTIKRALSKYCNDMQNNWDESLEDVVHAINTSKQGSTKYTPFFLMFNRHPVTPEVLNSKVVSETDCFESDILNVDMDTRIAEVTALQAKVRDHIEKAQGKQKSRKRKNVKSFHIHEGEEVLKANKRKEGRKGGRLEGNWTGPFLVKDITGKGVATLADKSGNILRQKTNVSQLKPYLWRDINLDDVKGNIHDDHDYCLKTDMAGGDASRTEIVQFSVDRFHILELEEEIYMRILSEETNRKRPLIQFPRCQATVEDFETLCPQKKSFPWLNDDILDTRIAQLCKAHGGTALQVHTFVLWWRSFTNTKHVDDSHISCLKDLDDNDMVLIPRIVGGQSPEKGNHFILWVLDGLRNHIRVYDPIGNYKSIPEMDLAILCNAFRNTWDVGKWTVEYPEQWRLSDSNTETHVEQMVANEDW</sequence>
<evidence type="ECO:0000313" key="3">
    <source>
        <dbReference type="Proteomes" id="UP001364617"/>
    </source>
</evidence>
<proteinExistence type="predicted"/>
<dbReference type="InterPro" id="IPR038765">
    <property type="entry name" value="Papain-like_cys_pep_sf"/>
</dbReference>